<dbReference type="OrthoDB" id="10258914at2759"/>
<protein>
    <recommendedName>
        <fullName evidence="3">TRAF3-interacting protein 1 C-terminal domain-containing protein</fullName>
    </recommendedName>
</protein>
<feature type="domain" description="TRAF3-interacting protein 1 C-terminal" evidence="3">
    <location>
        <begin position="136"/>
        <end position="289"/>
    </location>
</feature>
<dbReference type="PANTHER" id="PTHR31363:SF0">
    <property type="entry name" value="TRAF3-INTERACTING PROTEIN 1"/>
    <property type="match status" value="1"/>
</dbReference>
<feature type="compositionally biased region" description="Basic and acidic residues" evidence="2">
    <location>
        <begin position="67"/>
        <end position="80"/>
    </location>
</feature>
<reference evidence="4" key="1">
    <citation type="submission" date="2014-05" db="EMBL/GenBank/DDBJ databases">
        <authorList>
            <person name="Chronopoulou M."/>
        </authorList>
    </citation>
    <scope>NUCLEOTIDE SEQUENCE</scope>
    <source>
        <tissue evidence="4">Whole organism</tissue>
    </source>
</reference>
<accession>A0A0K2UL18</accession>
<dbReference type="GO" id="GO:0070507">
    <property type="term" value="P:regulation of microtubule cytoskeleton organization"/>
    <property type="evidence" value="ECO:0007669"/>
    <property type="project" value="TreeGrafter"/>
</dbReference>
<evidence type="ECO:0000256" key="1">
    <source>
        <dbReference type="SAM" id="Coils"/>
    </source>
</evidence>
<feature type="coiled-coil region" evidence="1">
    <location>
        <begin position="180"/>
        <end position="242"/>
    </location>
</feature>
<evidence type="ECO:0000313" key="4">
    <source>
        <dbReference type="EMBL" id="CDW38943.1"/>
    </source>
</evidence>
<dbReference type="GO" id="GO:0008017">
    <property type="term" value="F:microtubule binding"/>
    <property type="evidence" value="ECO:0007669"/>
    <property type="project" value="InterPro"/>
</dbReference>
<dbReference type="Pfam" id="PF17749">
    <property type="entry name" value="MIP-T3_C"/>
    <property type="match status" value="1"/>
</dbReference>
<dbReference type="InterPro" id="IPR041476">
    <property type="entry name" value="TRAF3IP1_C"/>
</dbReference>
<feature type="compositionally biased region" description="Low complexity" evidence="2">
    <location>
        <begin position="55"/>
        <end position="66"/>
    </location>
</feature>
<sequence length="292" mass="33508">MPIQKNEEPPESLEVAEEPIPIEVPQEEESKQVEPESITTPESVSRPITNRIKSAMRPPSSRPAAPRLRERPNIEPEEIIRPGTSTKPVNLILAMDDDEEEEDGDNFLIQETNDNVLHLEDRVDLAIDSHDVVEAEGKEHGGLVQEILATQKELNVAEEKQKVSIEAESDLTDLTYRRERESTQREIDKLKESIQTLTRYANPLGKLMNFLQEDVDSMQRELDTWRNERKQLKAKLNQEEHLTQKSIQPLRDHLIEIEYNVVEQLDKISSVKGKILKNDEKIAKMLSSISNK</sequence>
<dbReference type="InterPro" id="IPR018799">
    <property type="entry name" value="TRAF3IP1"/>
</dbReference>
<dbReference type="GO" id="GO:0036064">
    <property type="term" value="C:ciliary basal body"/>
    <property type="evidence" value="ECO:0007669"/>
    <property type="project" value="TreeGrafter"/>
</dbReference>
<dbReference type="GO" id="GO:0060271">
    <property type="term" value="P:cilium assembly"/>
    <property type="evidence" value="ECO:0007669"/>
    <property type="project" value="TreeGrafter"/>
</dbReference>
<dbReference type="GO" id="GO:0042073">
    <property type="term" value="P:intraciliary transport"/>
    <property type="evidence" value="ECO:0007669"/>
    <property type="project" value="TreeGrafter"/>
</dbReference>
<dbReference type="PANTHER" id="PTHR31363">
    <property type="entry name" value="TRAF3-INTERACTING PROTEIN 1"/>
    <property type="match status" value="1"/>
</dbReference>
<dbReference type="GO" id="GO:0030992">
    <property type="term" value="C:intraciliary transport particle B"/>
    <property type="evidence" value="ECO:0007669"/>
    <property type="project" value="TreeGrafter"/>
</dbReference>
<evidence type="ECO:0000256" key="2">
    <source>
        <dbReference type="SAM" id="MobiDB-lite"/>
    </source>
</evidence>
<keyword evidence="1" id="KW-0175">Coiled coil</keyword>
<dbReference type="EMBL" id="HACA01021582">
    <property type="protein sequence ID" value="CDW38943.1"/>
    <property type="molecule type" value="Transcribed_RNA"/>
</dbReference>
<feature type="region of interest" description="Disordered" evidence="2">
    <location>
        <begin position="1"/>
        <end position="82"/>
    </location>
</feature>
<proteinExistence type="predicted"/>
<feature type="compositionally biased region" description="Polar residues" evidence="2">
    <location>
        <begin position="37"/>
        <end position="52"/>
    </location>
</feature>
<evidence type="ECO:0000259" key="3">
    <source>
        <dbReference type="Pfam" id="PF17749"/>
    </source>
</evidence>
<dbReference type="GO" id="GO:0005930">
    <property type="term" value="C:axoneme"/>
    <property type="evidence" value="ECO:0007669"/>
    <property type="project" value="TreeGrafter"/>
</dbReference>
<dbReference type="AlphaFoldDB" id="A0A0K2UL18"/>
<name>A0A0K2UL18_LEPSM</name>
<organism evidence="4">
    <name type="scientific">Lepeophtheirus salmonis</name>
    <name type="common">Salmon louse</name>
    <name type="synonym">Caligus salmonis</name>
    <dbReference type="NCBI Taxonomy" id="72036"/>
    <lineage>
        <taxon>Eukaryota</taxon>
        <taxon>Metazoa</taxon>
        <taxon>Ecdysozoa</taxon>
        <taxon>Arthropoda</taxon>
        <taxon>Crustacea</taxon>
        <taxon>Multicrustacea</taxon>
        <taxon>Hexanauplia</taxon>
        <taxon>Copepoda</taxon>
        <taxon>Siphonostomatoida</taxon>
        <taxon>Caligidae</taxon>
        <taxon>Lepeophtheirus</taxon>
    </lineage>
</organism>